<dbReference type="InterPro" id="IPR010982">
    <property type="entry name" value="Lambda_DNA-bd_dom_sf"/>
</dbReference>
<dbReference type="InterPro" id="IPR001387">
    <property type="entry name" value="Cro/C1-type_HTH"/>
</dbReference>
<gene>
    <name evidence="3" type="ORF">BET03_03020</name>
</gene>
<dbReference type="PANTHER" id="PTHR46558:SF11">
    <property type="entry name" value="HTH-TYPE TRANSCRIPTIONAL REGULATOR XRE"/>
    <property type="match status" value="1"/>
</dbReference>
<dbReference type="PANTHER" id="PTHR46558">
    <property type="entry name" value="TRACRIPTIONAL REGULATORY PROTEIN-RELATED-RELATED"/>
    <property type="match status" value="1"/>
</dbReference>
<proteinExistence type="predicted"/>
<dbReference type="Pfam" id="PF01381">
    <property type="entry name" value="HTH_3"/>
    <property type="match status" value="1"/>
</dbReference>
<keyword evidence="1" id="KW-0238">DNA-binding</keyword>
<keyword evidence="4" id="KW-1185">Reference proteome</keyword>
<dbReference type="EMBL" id="MCIB01000012">
    <property type="protein sequence ID" value="RKD32297.1"/>
    <property type="molecule type" value="Genomic_DNA"/>
</dbReference>
<dbReference type="Gene3D" id="1.10.260.40">
    <property type="entry name" value="lambda repressor-like DNA-binding domains"/>
    <property type="match status" value="1"/>
</dbReference>
<dbReference type="SMART" id="SM00530">
    <property type="entry name" value="HTH_XRE"/>
    <property type="match status" value="1"/>
</dbReference>
<dbReference type="AlphaFoldDB" id="A0A419T410"/>
<dbReference type="GO" id="GO:0003677">
    <property type="term" value="F:DNA binding"/>
    <property type="evidence" value="ECO:0007669"/>
    <property type="project" value="UniProtKB-KW"/>
</dbReference>
<organism evidence="3 4">
    <name type="scientific">Thermohalobacter berrensis</name>
    <dbReference type="NCBI Taxonomy" id="99594"/>
    <lineage>
        <taxon>Bacteria</taxon>
        <taxon>Bacillati</taxon>
        <taxon>Bacillota</taxon>
        <taxon>Tissierellia</taxon>
        <taxon>Tissierellales</taxon>
        <taxon>Thermohalobacteraceae</taxon>
        <taxon>Thermohalobacter</taxon>
    </lineage>
</organism>
<sequence>MKFSSRLKLLREEKGLRQEDLAKILNISRQSISNYEKGVRFPNDEELIKKLAKFFNVSIDYLLGASNIRSNYMYIDDTRTRESASSYDVDKKTALENLFYEVDTLSVNTIQRITQVIRIFKDEINS</sequence>
<reference evidence="3 4" key="1">
    <citation type="submission" date="2016-08" db="EMBL/GenBank/DDBJ databases">
        <title>Novel Firmicutes and Novel Genomes.</title>
        <authorList>
            <person name="Poppleton D.I."/>
            <person name="Gribaldo S."/>
        </authorList>
    </citation>
    <scope>NUCLEOTIDE SEQUENCE [LARGE SCALE GENOMIC DNA]</scope>
    <source>
        <strain evidence="3 4">CTT3</strain>
    </source>
</reference>
<dbReference type="SUPFAM" id="SSF47413">
    <property type="entry name" value="lambda repressor-like DNA-binding domains"/>
    <property type="match status" value="1"/>
</dbReference>
<dbReference type="PROSITE" id="PS50943">
    <property type="entry name" value="HTH_CROC1"/>
    <property type="match status" value="1"/>
</dbReference>
<dbReference type="CDD" id="cd00093">
    <property type="entry name" value="HTH_XRE"/>
    <property type="match status" value="1"/>
</dbReference>
<evidence type="ECO:0000313" key="4">
    <source>
        <dbReference type="Proteomes" id="UP000284177"/>
    </source>
</evidence>
<name>A0A419T410_9FIRM</name>
<evidence type="ECO:0000256" key="1">
    <source>
        <dbReference type="ARBA" id="ARBA00023125"/>
    </source>
</evidence>
<protein>
    <recommendedName>
        <fullName evidence="2">HTH cro/C1-type domain-containing protein</fullName>
    </recommendedName>
</protein>
<dbReference type="Proteomes" id="UP000284177">
    <property type="component" value="Unassembled WGS sequence"/>
</dbReference>
<evidence type="ECO:0000313" key="3">
    <source>
        <dbReference type="EMBL" id="RKD32297.1"/>
    </source>
</evidence>
<accession>A0A419T410</accession>
<evidence type="ECO:0000259" key="2">
    <source>
        <dbReference type="PROSITE" id="PS50943"/>
    </source>
</evidence>
<feature type="domain" description="HTH cro/C1-type" evidence="2">
    <location>
        <begin position="7"/>
        <end position="62"/>
    </location>
</feature>
<dbReference type="RefSeq" id="WP_120168723.1">
    <property type="nucleotide sequence ID" value="NZ_MCIB01000012.1"/>
</dbReference>
<dbReference type="OrthoDB" id="1766270at2"/>
<comment type="caution">
    <text evidence="3">The sequence shown here is derived from an EMBL/GenBank/DDBJ whole genome shotgun (WGS) entry which is preliminary data.</text>
</comment>